<accession>A0ABD1HTC5</accession>
<evidence type="ECO:0000313" key="2">
    <source>
        <dbReference type="EMBL" id="KAL1559740.1"/>
    </source>
</evidence>
<evidence type="ECO:0000256" key="1">
    <source>
        <dbReference type="SAM" id="MobiDB-lite"/>
    </source>
</evidence>
<feature type="region of interest" description="Disordered" evidence="1">
    <location>
        <begin position="266"/>
        <end position="289"/>
    </location>
</feature>
<dbReference type="AlphaFoldDB" id="A0ABD1HTC5"/>
<keyword evidence="3" id="KW-1185">Reference proteome</keyword>
<comment type="caution">
    <text evidence="2">The sequence shown here is derived from an EMBL/GenBank/DDBJ whole genome shotgun (WGS) entry which is preliminary data.</text>
</comment>
<reference evidence="2 3" key="1">
    <citation type="submission" date="2024-06" db="EMBL/GenBank/DDBJ databases">
        <title>A chromosome level genome sequence of Diviner's sage (Salvia divinorum).</title>
        <authorList>
            <person name="Ford S.A."/>
            <person name="Ro D.-K."/>
            <person name="Ness R.W."/>
            <person name="Phillips M.A."/>
        </authorList>
    </citation>
    <scope>NUCLEOTIDE SEQUENCE [LARGE SCALE GENOMIC DNA]</scope>
    <source>
        <strain evidence="2">SAF-2024a</strain>
        <tissue evidence="2">Leaf</tissue>
    </source>
</reference>
<name>A0ABD1HTC5_SALDI</name>
<organism evidence="2 3">
    <name type="scientific">Salvia divinorum</name>
    <name type="common">Maria pastora</name>
    <name type="synonym">Diviner's sage</name>
    <dbReference type="NCBI Taxonomy" id="28513"/>
    <lineage>
        <taxon>Eukaryota</taxon>
        <taxon>Viridiplantae</taxon>
        <taxon>Streptophyta</taxon>
        <taxon>Embryophyta</taxon>
        <taxon>Tracheophyta</taxon>
        <taxon>Spermatophyta</taxon>
        <taxon>Magnoliopsida</taxon>
        <taxon>eudicotyledons</taxon>
        <taxon>Gunneridae</taxon>
        <taxon>Pentapetalae</taxon>
        <taxon>asterids</taxon>
        <taxon>lamiids</taxon>
        <taxon>Lamiales</taxon>
        <taxon>Lamiaceae</taxon>
        <taxon>Nepetoideae</taxon>
        <taxon>Mentheae</taxon>
        <taxon>Salviinae</taxon>
        <taxon>Salvia</taxon>
        <taxon>Salvia subgen. Calosphace</taxon>
    </lineage>
</organism>
<dbReference type="EMBL" id="JBEAFC010000004">
    <property type="protein sequence ID" value="KAL1559740.1"/>
    <property type="molecule type" value="Genomic_DNA"/>
</dbReference>
<sequence length="289" mass="31871">MGLIVPPQSAFFFKGKWCMSCDEILIATAIRIKMAKPWQGSDVPSSVALEAGCVIGKEMGIGFTPLELKQRLLNLQQRYLTFKHVVSWSGACWVASMHIVVAVDDVYKEIFKAHPLASAYYHEDEPEFHRLAVIFGWDAVKEEDRVETILLSESVCEVKKEASTEIILLTDSVDGAENEGRNAQTILVSDSADECSTQGGDEVNPPMPPVVSTVRRKLFIQDEGSLDRESINVCPPHYDFHSAEEHLVAEFGSPLPRRPLWGVTKTNSSLGASSTASNSPFGHARKVLP</sequence>
<feature type="compositionally biased region" description="Low complexity" evidence="1">
    <location>
        <begin position="266"/>
        <end position="279"/>
    </location>
</feature>
<evidence type="ECO:0000313" key="3">
    <source>
        <dbReference type="Proteomes" id="UP001567538"/>
    </source>
</evidence>
<proteinExistence type="predicted"/>
<evidence type="ECO:0008006" key="4">
    <source>
        <dbReference type="Google" id="ProtNLM"/>
    </source>
</evidence>
<dbReference type="Proteomes" id="UP001567538">
    <property type="component" value="Unassembled WGS sequence"/>
</dbReference>
<gene>
    <name evidence="2" type="ORF">AAHA92_10048</name>
</gene>
<protein>
    <recommendedName>
        <fullName evidence="4">Myb/SANT-like domain-containing protein</fullName>
    </recommendedName>
</protein>